<dbReference type="Pfam" id="PF05962">
    <property type="entry name" value="HutD"/>
    <property type="match status" value="1"/>
</dbReference>
<name>A0ABV1YNG1_9HYPH</name>
<protein>
    <submittedName>
        <fullName evidence="1">HutD family protein</fullName>
    </submittedName>
</protein>
<dbReference type="Proteomes" id="UP001464387">
    <property type="component" value="Unassembled WGS sequence"/>
</dbReference>
<dbReference type="InterPro" id="IPR011051">
    <property type="entry name" value="RmlC_Cupin_sf"/>
</dbReference>
<dbReference type="PANTHER" id="PTHR37943:SF1">
    <property type="entry name" value="PROTEIN VES"/>
    <property type="match status" value="1"/>
</dbReference>
<evidence type="ECO:0000313" key="2">
    <source>
        <dbReference type="Proteomes" id="UP001464387"/>
    </source>
</evidence>
<organism evidence="1 2">
    <name type="scientific">Mesorhizobium opportunistum</name>
    <dbReference type="NCBI Taxonomy" id="593909"/>
    <lineage>
        <taxon>Bacteria</taxon>
        <taxon>Pseudomonadati</taxon>
        <taxon>Pseudomonadota</taxon>
        <taxon>Alphaproteobacteria</taxon>
        <taxon>Hyphomicrobiales</taxon>
        <taxon>Phyllobacteriaceae</taxon>
        <taxon>Mesorhizobium</taxon>
    </lineage>
</organism>
<dbReference type="EMBL" id="JAMYPJ010000054">
    <property type="protein sequence ID" value="MER8936690.1"/>
    <property type="molecule type" value="Genomic_DNA"/>
</dbReference>
<evidence type="ECO:0000313" key="1">
    <source>
        <dbReference type="EMBL" id="MER8936690.1"/>
    </source>
</evidence>
<sequence>MRILRAADYRVMPWKNGGGTTTEIAVSPDGAGLDDFDWRVSMARVEGSGPFSQFAGIDRTLAILEGDGIVLDIAGRPPTSVNRTTALFSFPADVPTAAKLVGGPITDLNVMTHRGRTTHSVERLAVSAPVEIRTEPGTTLILCLEGEVVIAAAEPVRLGPLDTLLVERDNASQPAQPSLLAQPAHDTTLFVIRIGGIRGND</sequence>
<dbReference type="CDD" id="cd20293">
    <property type="entry name" value="cupin_HutD_N"/>
    <property type="match status" value="1"/>
</dbReference>
<dbReference type="InterPro" id="IPR010282">
    <property type="entry name" value="Uncharacterised_HutD/Ves"/>
</dbReference>
<dbReference type="PANTHER" id="PTHR37943">
    <property type="entry name" value="PROTEIN VES"/>
    <property type="match status" value="1"/>
</dbReference>
<reference evidence="1 2" key="1">
    <citation type="journal article" date="2024" name="Proc. Natl. Acad. Sci. U.S.A.">
        <title>The evolutionary genomics of adaptation to stress in wild rhizobium bacteria.</title>
        <authorList>
            <person name="Kehlet-Delgado H."/>
            <person name="Montoya A.P."/>
            <person name="Jensen K.T."/>
            <person name="Wendlandt C.E."/>
            <person name="Dexheimer C."/>
            <person name="Roberts M."/>
            <person name="Torres Martinez L."/>
            <person name="Friesen M.L."/>
            <person name="Griffitts J.S."/>
            <person name="Porter S.S."/>
        </authorList>
    </citation>
    <scope>NUCLEOTIDE SEQUENCE [LARGE SCALE GENOMIC DNA]</scope>
    <source>
        <strain evidence="1 2">M0729</strain>
    </source>
</reference>
<dbReference type="SUPFAM" id="SSF51182">
    <property type="entry name" value="RmlC-like cupins"/>
    <property type="match status" value="1"/>
</dbReference>
<dbReference type="RefSeq" id="WP_287268359.1">
    <property type="nucleotide sequence ID" value="NZ_JAMYMY010000053.1"/>
</dbReference>
<dbReference type="Gene3D" id="2.60.120.10">
    <property type="entry name" value="Jelly Rolls"/>
    <property type="match status" value="1"/>
</dbReference>
<dbReference type="InterPro" id="IPR014710">
    <property type="entry name" value="RmlC-like_jellyroll"/>
</dbReference>
<accession>A0ABV1YNG1</accession>
<comment type="caution">
    <text evidence="1">The sequence shown here is derived from an EMBL/GenBank/DDBJ whole genome shotgun (WGS) entry which is preliminary data.</text>
</comment>
<proteinExistence type="predicted"/>
<gene>
    <name evidence="1" type="ORF">NKI33_27515</name>
</gene>
<keyword evidence="2" id="KW-1185">Reference proteome</keyword>